<dbReference type="EMBL" id="CAJFCV020000004">
    <property type="protein sequence ID" value="CAG9117936.1"/>
    <property type="molecule type" value="Genomic_DNA"/>
</dbReference>
<dbReference type="FunFam" id="3.40.50.2300:FF:000489">
    <property type="entry name" value="Protein CBG01593"/>
    <property type="match status" value="1"/>
</dbReference>
<evidence type="ECO:0000256" key="2">
    <source>
        <dbReference type="ARBA" id="ARBA00022692"/>
    </source>
</evidence>
<feature type="region of interest" description="Disordered" evidence="6">
    <location>
        <begin position="1301"/>
        <end position="1323"/>
    </location>
</feature>
<dbReference type="EMBL" id="CAJFDI010000004">
    <property type="protein sequence ID" value="CAD5227589.1"/>
    <property type="molecule type" value="Genomic_DNA"/>
</dbReference>
<feature type="transmembrane region" description="Helical" evidence="7">
    <location>
        <begin position="1113"/>
        <end position="1131"/>
    </location>
</feature>
<evidence type="ECO:0000313" key="11">
    <source>
        <dbReference type="Proteomes" id="UP000659654"/>
    </source>
</evidence>
<evidence type="ECO:0000313" key="10">
    <source>
        <dbReference type="EMBL" id="CAD5227589.1"/>
    </source>
</evidence>
<evidence type="ECO:0000256" key="3">
    <source>
        <dbReference type="ARBA" id="ARBA00022989"/>
    </source>
</evidence>
<dbReference type="GO" id="GO:0016020">
    <property type="term" value="C:membrane"/>
    <property type="evidence" value="ECO:0007669"/>
    <property type="project" value="UniProtKB-SubCell"/>
</dbReference>
<dbReference type="Proteomes" id="UP000582659">
    <property type="component" value="Unassembled WGS sequence"/>
</dbReference>
<feature type="transmembrane region" description="Helical" evidence="7">
    <location>
        <begin position="1143"/>
        <end position="1163"/>
    </location>
</feature>
<dbReference type="InterPro" id="IPR001828">
    <property type="entry name" value="ANF_lig-bd_rcpt"/>
</dbReference>
<feature type="transmembrane region" description="Helical" evidence="7">
    <location>
        <begin position="1213"/>
        <end position="1232"/>
    </location>
</feature>
<dbReference type="PROSITE" id="PS50259">
    <property type="entry name" value="G_PROTEIN_RECEP_F3_4"/>
    <property type="match status" value="1"/>
</dbReference>
<protein>
    <submittedName>
        <fullName evidence="10">(pine wood nematode) hypothetical protein</fullName>
    </submittedName>
</protein>
<feature type="compositionally biased region" description="Polar residues" evidence="6">
    <location>
        <begin position="1308"/>
        <end position="1323"/>
    </location>
</feature>
<feature type="transmembrane region" description="Helical" evidence="7">
    <location>
        <begin position="1044"/>
        <end position="1065"/>
    </location>
</feature>
<dbReference type="PANTHER" id="PTHR24060">
    <property type="entry name" value="METABOTROPIC GLUTAMATE RECEPTOR"/>
    <property type="match status" value="1"/>
</dbReference>
<dbReference type="SUPFAM" id="SSF53822">
    <property type="entry name" value="Periplasmic binding protein-like I"/>
    <property type="match status" value="1"/>
</dbReference>
<sequence>MSISWEKPKSLSHAFLLCWFAAFVVFVNSAENHENPLNRQKSKSPGKCGVFDAFKVVPANSTNFVGGSFALHEADCSTLIPDSVQDIVAFQWVFAHWNRMQQSAGSKIGLYVGDSCRRTKESLLQTLRFLDSVDYYDPDECVKTKNPGKMLGVVLPKERELAVSTSRVLESSKLLAGAFSVESAEAVKGSEIATIVTSPMLEDYVMALTELMDQLESDLLVFVTCQVQDDRVKEISRLLAQNQIHISEIIHTEHLFFNEVMNATDAKIMLYLPCQKMDSPKLQYLNAKPKTIITLALDDHSRTFPFVVKDAKEIIIRQARTEIPHFRDYFLRLLVNNHESYALAASYIHQLLNCSAEKKDCPEVTTEILGTRFDQGPQVDAVVRLAYAFSVAGRFIESDEKLKAKCAENTEACSFGVLERLTSVRFVKEERGPLELAGEEMGFFVKNGHIVQSIGLKLVVQVEGGEDLFTFQIGAQPKVNQHNTVASLRLPRSVCLPQFPYCGQCGRPVEMDPRTTFINGQKVLPFYLSGVFNLHGENCEEIRQDSVVLALAYTYTLNTMDVKYPALALKPMRDFGALVVDSCSDAYKVRGFTVDSETQCQRLAVNDYNVTIPTGTILGQISALGDEIAQSEHNALLRGLRIPAISMSSEKQESDGILNLLPSLTLQARAVAEFLRAQHWEYISVVVSSGHAKQRKTFEKFAAIAEEFGLCIGSVTYIAAHNRTASNLRGNTNVTVFFTTALDAAEYVSARLRFSYDVNNVDIMVGEAGDFYLADPVSAVQYTGTVAIRPKDILPKDFVEYLKQVTPLHLAEPWFWDYVEKRWHCALNLNNRDQYEGRMCTGDELTNIVELGRMIEAGYLIRGLERFVLALNEAFRRVCGNSATEYCPEFMEKSREMVRKLLDTEKPMAEFEVDEFMPLDHHGNLGYRRIGNYTADLIYKPINDYKLYISGILRSDTIYTSLCTAPSCSCKRMVAASRLGPLERVSGSIKWFHANNVNFFANWDNSTLNYIFLVITVILMVITVLILLLIVYKVYSRVIKGNQSLGMCSLTGIIILNLTALLYIIDSKNSLLELRILLNSLAHVVCFGVILTKAICLRNAEDLCGKHRQQIGIWNYWVTLLFIIGVQLAVYAKNIELPNHNDLYNSIYILFLAIFALFINIRNRKIRRNYKESKWLFIANLVALTLFVSWIVARHVIPTNLHRELDIVELNSMALILLGLMFGTKVYILLFYEPLVVERCVTPMKPDFYDGDLFEKDMSLAASLHSIPNQLHSQADTVTIQPGTSQDDEFPVLKTVMRKKEFGHGRSSRSSMDRFSNASTSSN</sequence>
<evidence type="ECO:0000256" key="7">
    <source>
        <dbReference type="SAM" id="Phobius"/>
    </source>
</evidence>
<dbReference type="OrthoDB" id="9880600at2759"/>
<comment type="caution">
    <text evidence="10">The sequence shown here is derived from an EMBL/GenBank/DDBJ whole genome shotgun (WGS) entry which is preliminary data.</text>
</comment>
<evidence type="ECO:0000256" key="6">
    <source>
        <dbReference type="SAM" id="MobiDB-lite"/>
    </source>
</evidence>
<keyword evidence="4 7" id="KW-0472">Membrane</keyword>
<name>A0A7I8WVQ9_BURXY</name>
<evidence type="ECO:0000256" key="1">
    <source>
        <dbReference type="ARBA" id="ARBA00004141"/>
    </source>
</evidence>
<organism evidence="10 11">
    <name type="scientific">Bursaphelenchus xylophilus</name>
    <name type="common">Pinewood nematode worm</name>
    <name type="synonym">Aphelenchoides xylophilus</name>
    <dbReference type="NCBI Taxonomy" id="6326"/>
    <lineage>
        <taxon>Eukaryota</taxon>
        <taxon>Metazoa</taxon>
        <taxon>Ecdysozoa</taxon>
        <taxon>Nematoda</taxon>
        <taxon>Chromadorea</taxon>
        <taxon>Rhabditida</taxon>
        <taxon>Tylenchina</taxon>
        <taxon>Tylenchomorpha</taxon>
        <taxon>Aphelenchoidea</taxon>
        <taxon>Aphelenchoididae</taxon>
        <taxon>Bursaphelenchus</taxon>
    </lineage>
</organism>
<feature type="transmembrane region" description="Helical" evidence="7">
    <location>
        <begin position="1010"/>
        <end position="1032"/>
    </location>
</feature>
<feature type="transmembrane region" description="Helical" evidence="7">
    <location>
        <begin position="1175"/>
        <end position="1193"/>
    </location>
</feature>
<comment type="subcellular location">
    <subcellularLocation>
        <location evidence="1">Membrane</location>
        <topology evidence="1">Multi-pass membrane protein</topology>
    </subcellularLocation>
</comment>
<feature type="chain" id="PRO_5035384888" evidence="8">
    <location>
        <begin position="30"/>
        <end position="1323"/>
    </location>
</feature>
<feature type="signal peptide" evidence="8">
    <location>
        <begin position="1"/>
        <end position="29"/>
    </location>
</feature>
<keyword evidence="8" id="KW-0732">Signal</keyword>
<dbReference type="Pfam" id="PF00003">
    <property type="entry name" value="7tm_3"/>
    <property type="match status" value="1"/>
</dbReference>
<keyword evidence="5" id="KW-0325">Glycoprotein</keyword>
<keyword evidence="3 7" id="KW-1133">Transmembrane helix</keyword>
<evidence type="ECO:0000256" key="4">
    <source>
        <dbReference type="ARBA" id="ARBA00023136"/>
    </source>
</evidence>
<accession>A0A7I8WVQ9</accession>
<dbReference type="InterPro" id="IPR017978">
    <property type="entry name" value="GPCR_3_C"/>
</dbReference>
<dbReference type="Pfam" id="PF01094">
    <property type="entry name" value="ANF_receptor"/>
    <property type="match status" value="1"/>
</dbReference>
<proteinExistence type="predicted"/>
<reference evidence="10" key="1">
    <citation type="submission" date="2020-09" db="EMBL/GenBank/DDBJ databases">
        <authorList>
            <person name="Kikuchi T."/>
        </authorList>
    </citation>
    <scope>NUCLEOTIDE SEQUENCE</scope>
    <source>
        <strain evidence="10">Ka4C1</strain>
    </source>
</reference>
<dbReference type="Gene3D" id="3.40.50.2300">
    <property type="match status" value="4"/>
</dbReference>
<evidence type="ECO:0000256" key="8">
    <source>
        <dbReference type="SAM" id="SignalP"/>
    </source>
</evidence>
<dbReference type="Proteomes" id="UP000659654">
    <property type="component" value="Unassembled WGS sequence"/>
</dbReference>
<dbReference type="InterPro" id="IPR028082">
    <property type="entry name" value="Peripla_BP_I"/>
</dbReference>
<keyword evidence="2 7" id="KW-0812">Transmembrane</keyword>
<dbReference type="GO" id="GO:0004930">
    <property type="term" value="F:G protein-coupled receptor activity"/>
    <property type="evidence" value="ECO:0007669"/>
    <property type="project" value="InterPro"/>
</dbReference>
<feature type="transmembrane region" description="Helical" evidence="7">
    <location>
        <begin position="1071"/>
        <end position="1092"/>
    </location>
</feature>
<gene>
    <name evidence="10" type="ORF">BXYJ_LOCUS10025</name>
</gene>
<dbReference type="InterPro" id="IPR050726">
    <property type="entry name" value="mGluR"/>
</dbReference>
<keyword evidence="11" id="KW-1185">Reference proteome</keyword>
<evidence type="ECO:0000256" key="5">
    <source>
        <dbReference type="ARBA" id="ARBA00023180"/>
    </source>
</evidence>
<evidence type="ECO:0000259" key="9">
    <source>
        <dbReference type="PROSITE" id="PS50259"/>
    </source>
</evidence>
<feature type="domain" description="G-protein coupled receptors family 3 profile" evidence="9">
    <location>
        <begin position="1148"/>
        <end position="1231"/>
    </location>
</feature>